<evidence type="ECO:0000313" key="2">
    <source>
        <dbReference type="EMBL" id="KIK06564.1"/>
    </source>
</evidence>
<dbReference type="AlphaFoldDB" id="A0A0C9XY65"/>
<dbReference type="EMBL" id="KN838552">
    <property type="protein sequence ID" value="KIK06564.1"/>
    <property type="molecule type" value="Genomic_DNA"/>
</dbReference>
<dbReference type="PANTHER" id="PTHR15154">
    <property type="entry name" value="HAMARTIN"/>
    <property type="match status" value="1"/>
</dbReference>
<evidence type="ECO:0000256" key="1">
    <source>
        <dbReference type="SAM" id="Coils"/>
    </source>
</evidence>
<dbReference type="HOGENOM" id="CLU_007465_0_0_1"/>
<organism evidence="2 3">
    <name type="scientific">Laccaria amethystina LaAM-08-1</name>
    <dbReference type="NCBI Taxonomy" id="1095629"/>
    <lineage>
        <taxon>Eukaryota</taxon>
        <taxon>Fungi</taxon>
        <taxon>Dikarya</taxon>
        <taxon>Basidiomycota</taxon>
        <taxon>Agaricomycotina</taxon>
        <taxon>Agaricomycetes</taxon>
        <taxon>Agaricomycetidae</taxon>
        <taxon>Agaricales</taxon>
        <taxon>Agaricineae</taxon>
        <taxon>Hydnangiaceae</taxon>
        <taxon>Laccaria</taxon>
    </lineage>
</organism>
<dbReference type="Proteomes" id="UP000054477">
    <property type="component" value="Unassembled WGS sequence"/>
</dbReference>
<gene>
    <name evidence="2" type="ORF">K443DRAFT_129838</name>
</gene>
<keyword evidence="3" id="KW-1185">Reference proteome</keyword>
<protein>
    <submittedName>
        <fullName evidence="2">Uncharacterized protein</fullName>
    </submittedName>
</protein>
<accession>A0A0C9XY65</accession>
<dbReference type="InterPro" id="IPR007483">
    <property type="entry name" value="Hamartin"/>
</dbReference>
<feature type="coiled-coil region" evidence="1">
    <location>
        <begin position="729"/>
        <end position="829"/>
    </location>
</feature>
<dbReference type="PANTHER" id="PTHR15154:SF2">
    <property type="entry name" value="HAMARTIN"/>
    <property type="match status" value="1"/>
</dbReference>
<dbReference type="GO" id="GO:0033596">
    <property type="term" value="C:TSC1-TSC2 complex"/>
    <property type="evidence" value="ECO:0007669"/>
    <property type="project" value="TreeGrafter"/>
</dbReference>
<sequence length="838" mass="97064">MPDSPLARQVRSVLVGAPDALPISEFLGNVDEFVLECSSSPEPEVLLFHLEEELQKILHEVTDYSSLYQTEIFLAILYHLDPVLPSTFVISWFDLLLRPALREPKLPTTAVTHAKELIVGALQKTQSDYPERVGDFRRRLLELYLLDAFNESSGDDVIEWAEIGEEEREKRTRWKTNLEDILVKYGNERPEDLLTELDHHFATPSSRLQLLMFLNVYTSSPSFPNCASTFAQHPIMQRLMYSLLLDYSSTVCTAEMTLMVKLLPVFAIHASTMLKPILPKLLAILARIMCLKERPPSDPQLPEDEAAGVDFDREIVKEASPVLHIRSDLEWERLEMTFNTTISFPPSPRPYFTTLYYLYPSNVLKFLRSPAQYLDDASVRSPYTVGWAQALEEDEIRRRSENLLREHCCHPLLIWRDSVAELSQPEFWVRYDVSRIVSEAAMLDIRNLASGLREKYSHAGDLRNDHLIKAGSSRYIPLIDFSSERVVLSLQDMIQASVALKSNIDVEVVKTTSEWSQKFYTAETSEPIRTRPSSPTSEQNLTHIAQAISKLQRDRLLLLNELNFELWLSRENAKHIARLYQDRIVMKTAETERQGLYNKLRKYRAQVISLGEELQEHKRLASSAKNKYVDWNAELQKKLKELRDEKKNWVSEEATLRRAEKETKALFAAQGKLLDEATNKVFQLQTQKKENQHKIDRLKDYEQQIEQHVKIQRLWDEDFHKFNERGKEAEIMKSQYRQMEIRLESLERTQAEMDDNARVYRQKIKTLEAQLAEERRTSAPRHSPALEITSFASEKAALLSANGKLKDENSKLKDEVEELRERVELLKGKCNGQKGIIY</sequence>
<evidence type="ECO:0000313" key="3">
    <source>
        <dbReference type="Proteomes" id="UP000054477"/>
    </source>
</evidence>
<feature type="coiled-coil region" evidence="1">
    <location>
        <begin position="586"/>
        <end position="704"/>
    </location>
</feature>
<dbReference type="GO" id="GO:0051726">
    <property type="term" value="P:regulation of cell cycle"/>
    <property type="evidence" value="ECO:0007669"/>
    <property type="project" value="TreeGrafter"/>
</dbReference>
<dbReference type="OrthoDB" id="28737at2759"/>
<reference evidence="2 3" key="1">
    <citation type="submission" date="2014-04" db="EMBL/GenBank/DDBJ databases">
        <authorList>
            <consortium name="DOE Joint Genome Institute"/>
            <person name="Kuo A."/>
            <person name="Kohler A."/>
            <person name="Nagy L.G."/>
            <person name="Floudas D."/>
            <person name="Copeland A."/>
            <person name="Barry K.W."/>
            <person name="Cichocki N."/>
            <person name="Veneault-Fourrey C."/>
            <person name="LaButti K."/>
            <person name="Lindquist E.A."/>
            <person name="Lipzen A."/>
            <person name="Lundell T."/>
            <person name="Morin E."/>
            <person name="Murat C."/>
            <person name="Sun H."/>
            <person name="Tunlid A."/>
            <person name="Henrissat B."/>
            <person name="Grigoriev I.V."/>
            <person name="Hibbett D.S."/>
            <person name="Martin F."/>
            <person name="Nordberg H.P."/>
            <person name="Cantor M.N."/>
            <person name="Hua S.X."/>
        </authorList>
    </citation>
    <scope>NUCLEOTIDE SEQUENCE [LARGE SCALE GENOMIC DNA]</scope>
    <source>
        <strain evidence="2 3">LaAM-08-1</strain>
    </source>
</reference>
<name>A0A0C9XY65_9AGAR</name>
<reference evidence="3" key="2">
    <citation type="submission" date="2015-01" db="EMBL/GenBank/DDBJ databases">
        <title>Evolutionary Origins and Diversification of the Mycorrhizal Mutualists.</title>
        <authorList>
            <consortium name="DOE Joint Genome Institute"/>
            <consortium name="Mycorrhizal Genomics Consortium"/>
            <person name="Kohler A."/>
            <person name="Kuo A."/>
            <person name="Nagy L.G."/>
            <person name="Floudas D."/>
            <person name="Copeland A."/>
            <person name="Barry K.W."/>
            <person name="Cichocki N."/>
            <person name="Veneault-Fourrey C."/>
            <person name="LaButti K."/>
            <person name="Lindquist E.A."/>
            <person name="Lipzen A."/>
            <person name="Lundell T."/>
            <person name="Morin E."/>
            <person name="Murat C."/>
            <person name="Riley R."/>
            <person name="Ohm R."/>
            <person name="Sun H."/>
            <person name="Tunlid A."/>
            <person name="Henrissat B."/>
            <person name="Grigoriev I.V."/>
            <person name="Hibbett D.S."/>
            <person name="Martin F."/>
        </authorList>
    </citation>
    <scope>NUCLEOTIDE SEQUENCE [LARGE SCALE GENOMIC DNA]</scope>
    <source>
        <strain evidence="3">LaAM-08-1</strain>
    </source>
</reference>
<dbReference type="GO" id="GO:0032007">
    <property type="term" value="P:negative regulation of TOR signaling"/>
    <property type="evidence" value="ECO:0007669"/>
    <property type="project" value="TreeGrafter"/>
</dbReference>
<keyword evidence="1" id="KW-0175">Coiled coil</keyword>
<dbReference type="STRING" id="1095629.A0A0C9XY65"/>
<proteinExistence type="predicted"/>